<comment type="caution">
    <text evidence="1">The sequence shown here is derived from an EMBL/GenBank/DDBJ whole genome shotgun (WGS) entry which is preliminary data.</text>
</comment>
<dbReference type="STRING" id="86630.A0A367IWY7"/>
<dbReference type="AlphaFoldDB" id="A0A367IWY7"/>
<name>A0A367IWY7_RHIAZ</name>
<dbReference type="Proteomes" id="UP000252139">
    <property type="component" value="Unassembled WGS sequence"/>
</dbReference>
<evidence type="ECO:0000313" key="2">
    <source>
        <dbReference type="Proteomes" id="UP000252139"/>
    </source>
</evidence>
<evidence type="ECO:0008006" key="3">
    <source>
        <dbReference type="Google" id="ProtNLM"/>
    </source>
</evidence>
<sequence length="95" mass="10803">MDEFKSALIQTYGPSVQDHKIKANEELHSLGFKEHKETIEQFLDRFHALRIRSGVRGSHVLISYLLRAFPSNLVLTINITFASASTNDNNNVDFV</sequence>
<evidence type="ECO:0000313" key="1">
    <source>
        <dbReference type="EMBL" id="RCH82225.1"/>
    </source>
</evidence>
<dbReference type="EMBL" id="PJQL01003099">
    <property type="protein sequence ID" value="RCH82225.1"/>
    <property type="molecule type" value="Genomic_DNA"/>
</dbReference>
<accession>A0A367IWY7</accession>
<proteinExistence type="predicted"/>
<protein>
    <recommendedName>
        <fullName evidence="3">Retrotransposon gag domain-containing protein</fullName>
    </recommendedName>
</protein>
<gene>
    <name evidence="1" type="ORF">CU097_005945</name>
</gene>
<organism evidence="1 2">
    <name type="scientific">Rhizopus azygosporus</name>
    <name type="common">Rhizopus microsporus var. azygosporus</name>
    <dbReference type="NCBI Taxonomy" id="86630"/>
    <lineage>
        <taxon>Eukaryota</taxon>
        <taxon>Fungi</taxon>
        <taxon>Fungi incertae sedis</taxon>
        <taxon>Mucoromycota</taxon>
        <taxon>Mucoromycotina</taxon>
        <taxon>Mucoromycetes</taxon>
        <taxon>Mucorales</taxon>
        <taxon>Mucorineae</taxon>
        <taxon>Rhizopodaceae</taxon>
        <taxon>Rhizopus</taxon>
    </lineage>
</organism>
<reference evidence="1 2" key="1">
    <citation type="journal article" date="2018" name="G3 (Bethesda)">
        <title>Phylogenetic and Phylogenomic Definition of Rhizopus Species.</title>
        <authorList>
            <person name="Gryganskyi A.P."/>
            <person name="Golan J."/>
            <person name="Dolatabadi S."/>
            <person name="Mondo S."/>
            <person name="Robb S."/>
            <person name="Idnurm A."/>
            <person name="Muszewska A."/>
            <person name="Steczkiewicz K."/>
            <person name="Masonjones S."/>
            <person name="Liao H.L."/>
            <person name="Gajdeczka M.T."/>
            <person name="Anike F."/>
            <person name="Vuek A."/>
            <person name="Anishchenko I.M."/>
            <person name="Voigt K."/>
            <person name="de Hoog G.S."/>
            <person name="Smith M.E."/>
            <person name="Heitman J."/>
            <person name="Vilgalys R."/>
            <person name="Stajich J.E."/>
        </authorList>
    </citation>
    <scope>NUCLEOTIDE SEQUENCE [LARGE SCALE GENOMIC DNA]</scope>
    <source>
        <strain evidence="1 2">CBS 357.93</strain>
    </source>
</reference>
<keyword evidence="2" id="KW-1185">Reference proteome</keyword>
<dbReference type="OrthoDB" id="2288643at2759"/>